<evidence type="ECO:0000256" key="4">
    <source>
        <dbReference type="SAM" id="SignalP"/>
    </source>
</evidence>
<dbReference type="Gene3D" id="1.10.530.10">
    <property type="match status" value="1"/>
</dbReference>
<name>A0A0W7WQB1_9RHOB</name>
<dbReference type="GO" id="GO:0042597">
    <property type="term" value="C:periplasmic space"/>
    <property type="evidence" value="ECO:0007669"/>
    <property type="project" value="InterPro"/>
</dbReference>
<comment type="similarity">
    <text evidence="1">Belongs to the transglycosylase Slt family.</text>
</comment>
<keyword evidence="3 4" id="KW-0732">Signal</keyword>
<dbReference type="EMBL" id="LPXO01000001">
    <property type="protein sequence ID" value="KUF12737.1"/>
    <property type="molecule type" value="Genomic_DNA"/>
</dbReference>
<dbReference type="PANTHER" id="PTHR37423:SF2">
    <property type="entry name" value="MEMBRANE-BOUND LYTIC MUREIN TRANSGLYCOSYLASE C"/>
    <property type="match status" value="1"/>
</dbReference>
<evidence type="ECO:0000256" key="2">
    <source>
        <dbReference type="ARBA" id="ARBA00009387"/>
    </source>
</evidence>
<comment type="caution">
    <text evidence="6">The sequence shown here is derived from an EMBL/GenBank/DDBJ whole genome shotgun (WGS) entry which is preliminary data.</text>
</comment>
<dbReference type="GO" id="GO:0004553">
    <property type="term" value="F:hydrolase activity, hydrolyzing O-glycosyl compounds"/>
    <property type="evidence" value="ECO:0007669"/>
    <property type="project" value="InterPro"/>
</dbReference>
<evidence type="ECO:0000313" key="6">
    <source>
        <dbReference type="EMBL" id="KUF12737.1"/>
    </source>
</evidence>
<evidence type="ECO:0000313" key="7">
    <source>
        <dbReference type="Proteomes" id="UP000054396"/>
    </source>
</evidence>
<organism evidence="6 7">
    <name type="scientific">Pseudoponticoccus marisrubri</name>
    <dbReference type="NCBI Taxonomy" id="1685382"/>
    <lineage>
        <taxon>Bacteria</taxon>
        <taxon>Pseudomonadati</taxon>
        <taxon>Pseudomonadota</taxon>
        <taxon>Alphaproteobacteria</taxon>
        <taxon>Rhodobacterales</taxon>
        <taxon>Roseobacteraceae</taxon>
        <taxon>Pseudoponticoccus</taxon>
    </lineage>
</organism>
<dbReference type="Gene3D" id="1.25.20.10">
    <property type="entry name" value="Bacterial muramidases"/>
    <property type="match status" value="1"/>
</dbReference>
<dbReference type="STRING" id="1685382.AVJ23_03205"/>
<dbReference type="AlphaFoldDB" id="A0A0W7WQB1"/>
<dbReference type="InterPro" id="IPR008258">
    <property type="entry name" value="Transglycosylase_SLT_dom_1"/>
</dbReference>
<dbReference type="PANTHER" id="PTHR37423">
    <property type="entry name" value="SOLUBLE LYTIC MUREIN TRANSGLYCOSYLASE-RELATED"/>
    <property type="match status" value="1"/>
</dbReference>
<dbReference type="InterPro" id="IPR008939">
    <property type="entry name" value="Lytic_TGlycosylase_superhlx_U"/>
</dbReference>
<accession>A0A0W7WQB1</accession>
<dbReference type="OrthoDB" id="9815002at2"/>
<feature type="chain" id="PRO_5006936527" evidence="4">
    <location>
        <begin position="20"/>
        <end position="653"/>
    </location>
</feature>
<dbReference type="Proteomes" id="UP000054396">
    <property type="component" value="Unassembled WGS sequence"/>
</dbReference>
<evidence type="ECO:0000256" key="3">
    <source>
        <dbReference type="ARBA" id="ARBA00022729"/>
    </source>
</evidence>
<dbReference type="Pfam" id="PF01464">
    <property type="entry name" value="SLT"/>
    <property type="match status" value="1"/>
</dbReference>
<gene>
    <name evidence="6" type="ORF">AVJ23_03205</name>
</gene>
<dbReference type="SUPFAM" id="SSF53955">
    <property type="entry name" value="Lysozyme-like"/>
    <property type="match status" value="1"/>
</dbReference>
<feature type="signal peptide" evidence="4">
    <location>
        <begin position="1"/>
        <end position="19"/>
    </location>
</feature>
<evidence type="ECO:0000256" key="1">
    <source>
        <dbReference type="ARBA" id="ARBA00007734"/>
    </source>
</evidence>
<dbReference type="SUPFAM" id="SSF48435">
    <property type="entry name" value="Bacterial muramidases"/>
    <property type="match status" value="1"/>
</dbReference>
<sequence>MYRVLAALLVVATALGAQAQEAGQDLAKAMQSMRQGNWAAARIEARGDGQAALDVILWHYLRAGRGDAVEVQDFLARNPDWPGLPYLREKSEAAMSEAEPEEIIAYFSDHLPQTGTGALALARAHMAVGNEGAAQADVVLAWRTLALTGDERRAFLSRWGEVLEPHHEARLDMALWRGWSQNATGMLPFVDEGWRRLAEARLALRRSAGGVDGLIDRVPEELADHPGLAHERFLWRVRKRRDASAIEMLLERSTSAEALGEPWAWARERRDLARERMRAGAMAEAYRIASTHYLVEGRDFADLEWLSGYIALRFLDRPELAVAHFESFRDAVWTPISVGRAGYWLGRAQEALGNAEAAQEAYAMGAAFQTSFYGLLAAEAGGIAFDTALAGTQEFPDWREADFTESSVFKAGILLLAAGETNLGERFLTHLAESQDETALGQMGVMLDEMKRPHIQVMLGKRAAQDGVELPGPYYALHPEIMRTAFPVPKELVLAIARRESEFDPRVISGAGARGFMQLMPGTARDVSRSLGIAYDPTKLLNDPSYNARLGSTYLAGLARRFDGNVVMMAAGYNAGPGRPLRWMRERGDPRTGAVDVIDWIEFIPFDETRNYVMRVAESLPVYRARIGKDPHPVPFSQELVGSTLRETPVPGE</sequence>
<dbReference type="CDD" id="cd13401">
    <property type="entry name" value="Slt70-like"/>
    <property type="match status" value="1"/>
</dbReference>
<feature type="domain" description="Transglycosylase SLT" evidence="5">
    <location>
        <begin position="486"/>
        <end position="589"/>
    </location>
</feature>
<dbReference type="InterPro" id="IPR023346">
    <property type="entry name" value="Lysozyme-like_dom_sf"/>
</dbReference>
<keyword evidence="7" id="KW-1185">Reference proteome</keyword>
<comment type="similarity">
    <text evidence="2">Belongs to the virb1 family.</text>
</comment>
<protein>
    <submittedName>
        <fullName evidence="6">Tail length tape measure protein</fullName>
    </submittedName>
</protein>
<proteinExistence type="inferred from homology"/>
<evidence type="ECO:0000259" key="5">
    <source>
        <dbReference type="Pfam" id="PF01464"/>
    </source>
</evidence>
<reference evidence="6 7" key="1">
    <citation type="submission" date="2015-12" db="EMBL/GenBank/DDBJ databases">
        <authorList>
            <person name="Shamseldin A."/>
            <person name="Moawad H."/>
            <person name="Abd El-Rahim W.M."/>
            <person name="Sadowsky M.J."/>
        </authorList>
    </citation>
    <scope>NUCLEOTIDE SEQUENCE [LARGE SCALE GENOMIC DNA]</scope>
    <source>
        <strain evidence="6 7">SJ5A-1</strain>
    </source>
</reference>
<dbReference type="RefSeq" id="WP_058860681.1">
    <property type="nucleotide sequence ID" value="NZ_LPXO01000001.1"/>
</dbReference>